<dbReference type="Gramene" id="TKW30200">
    <property type="protein sequence ID" value="TKW30200"/>
    <property type="gene ID" value="SEVIR_2G019900v2"/>
</dbReference>
<dbReference type="Proteomes" id="UP000298652">
    <property type="component" value="Chromosome 2"/>
</dbReference>
<reference evidence="2" key="1">
    <citation type="submission" date="2019-03" db="EMBL/GenBank/DDBJ databases">
        <title>WGS assembly of Setaria viridis.</title>
        <authorList>
            <person name="Huang P."/>
            <person name="Jenkins J."/>
            <person name="Grimwood J."/>
            <person name="Barry K."/>
            <person name="Healey A."/>
            <person name="Mamidi S."/>
            <person name="Sreedasyam A."/>
            <person name="Shu S."/>
            <person name="Feldman M."/>
            <person name="Wu J."/>
            <person name="Yu Y."/>
            <person name="Chen C."/>
            <person name="Johnson J."/>
            <person name="Rokhsar D."/>
            <person name="Baxter I."/>
            <person name="Schmutz J."/>
            <person name="Brutnell T."/>
            <person name="Kellogg E."/>
        </authorList>
    </citation>
    <scope>NUCLEOTIDE SEQUENCE [LARGE SCALE GENOMIC DNA]</scope>
</reference>
<feature type="coiled-coil region" evidence="1">
    <location>
        <begin position="202"/>
        <end position="230"/>
    </location>
</feature>
<accession>A0A4U6VKK0</accession>
<proteinExistence type="predicted"/>
<organism evidence="2 3">
    <name type="scientific">Setaria viridis</name>
    <name type="common">Green bristlegrass</name>
    <name type="synonym">Setaria italica subsp. viridis</name>
    <dbReference type="NCBI Taxonomy" id="4556"/>
    <lineage>
        <taxon>Eukaryota</taxon>
        <taxon>Viridiplantae</taxon>
        <taxon>Streptophyta</taxon>
        <taxon>Embryophyta</taxon>
        <taxon>Tracheophyta</taxon>
        <taxon>Spermatophyta</taxon>
        <taxon>Magnoliopsida</taxon>
        <taxon>Liliopsida</taxon>
        <taxon>Poales</taxon>
        <taxon>Poaceae</taxon>
        <taxon>PACMAD clade</taxon>
        <taxon>Panicoideae</taxon>
        <taxon>Panicodae</taxon>
        <taxon>Paniceae</taxon>
        <taxon>Cenchrinae</taxon>
        <taxon>Setaria</taxon>
    </lineage>
</organism>
<keyword evidence="1" id="KW-0175">Coiled coil</keyword>
<evidence type="ECO:0000313" key="2">
    <source>
        <dbReference type="EMBL" id="TKW30200.1"/>
    </source>
</evidence>
<keyword evidence="3" id="KW-1185">Reference proteome</keyword>
<dbReference type="EMBL" id="CM016553">
    <property type="protein sequence ID" value="TKW30200.1"/>
    <property type="molecule type" value="Genomic_DNA"/>
</dbReference>
<evidence type="ECO:0000256" key="1">
    <source>
        <dbReference type="SAM" id="Coils"/>
    </source>
</evidence>
<evidence type="ECO:0000313" key="3">
    <source>
        <dbReference type="Proteomes" id="UP000298652"/>
    </source>
</evidence>
<gene>
    <name evidence="2" type="ORF">SEVIR_2G019900v2</name>
</gene>
<feature type="coiled-coil region" evidence="1">
    <location>
        <begin position="4"/>
        <end position="38"/>
    </location>
</feature>
<sequence length="234" mass="26952">MKTLEEVVKSNEELTLERDELREEIERLRRDQANNVEIIEKLRTSVEKSINIIAEQRKCIDLIGLELEEKTKYINKAEGILKEKFLELYEEYKAALHPFGAEPYPYPADGNVVDVFEWMKNEFESLPEVITGLNDYAASFCLDSTLQFLEDEDCDHFLNFAADDYDFPSASELGSREKTGNVKATKLGIFRQLWAASWKEYIQELARERLKQEKEKAAKLEAESKDGVDKAGAP</sequence>
<name>A0A4U6VKK0_SETVI</name>
<dbReference type="AlphaFoldDB" id="A0A4U6VKK0"/>
<protein>
    <submittedName>
        <fullName evidence="2">Uncharacterized protein</fullName>
    </submittedName>
</protein>